<evidence type="ECO:0000259" key="2">
    <source>
        <dbReference type="Pfam" id="PF01764"/>
    </source>
</evidence>
<dbReference type="Proteomes" id="UP000077115">
    <property type="component" value="Unassembled WGS sequence"/>
</dbReference>
<keyword evidence="1" id="KW-0732">Signal</keyword>
<feature type="chain" id="PRO_5008077592" description="Fungal lipase-type domain-containing protein" evidence="1">
    <location>
        <begin position="21"/>
        <end position="323"/>
    </location>
</feature>
<dbReference type="eggNOG" id="KOG4569">
    <property type="taxonomic scope" value="Eukaryota"/>
</dbReference>
<name>A0A177WI06_BATDL</name>
<dbReference type="Gene3D" id="3.40.50.1820">
    <property type="entry name" value="alpha/beta hydrolase"/>
    <property type="match status" value="1"/>
</dbReference>
<gene>
    <name evidence="3" type="ORF">BDEG_23281</name>
</gene>
<reference evidence="3 4" key="1">
    <citation type="submission" date="2006-10" db="EMBL/GenBank/DDBJ databases">
        <title>The Genome Sequence of Batrachochytrium dendrobatidis JEL423.</title>
        <authorList>
            <consortium name="The Broad Institute Genome Sequencing Platform"/>
            <person name="Birren B."/>
            <person name="Lander E."/>
            <person name="Galagan J."/>
            <person name="Cuomo C."/>
            <person name="Devon K."/>
            <person name="Jaffe D."/>
            <person name="Butler J."/>
            <person name="Alvarez P."/>
            <person name="Gnerre S."/>
            <person name="Grabherr M."/>
            <person name="Kleber M."/>
            <person name="Mauceli E."/>
            <person name="Brockman W."/>
            <person name="Young S."/>
            <person name="LaButti K."/>
            <person name="Sykes S."/>
            <person name="DeCaprio D."/>
            <person name="Crawford M."/>
            <person name="Koehrsen M."/>
            <person name="Engels R."/>
            <person name="Montgomery P."/>
            <person name="Pearson M."/>
            <person name="Howarth C."/>
            <person name="Larson L."/>
            <person name="White J."/>
            <person name="O'Leary S."/>
            <person name="Kodira C."/>
            <person name="Zeng Q."/>
            <person name="Yandava C."/>
            <person name="Alvarado L."/>
            <person name="Longcore J."/>
            <person name="James T."/>
        </authorList>
    </citation>
    <scope>NUCLEOTIDE SEQUENCE [LARGE SCALE GENOMIC DNA]</scope>
    <source>
        <strain evidence="3 4">JEL423</strain>
    </source>
</reference>
<dbReference type="STRING" id="403673.A0A177WI06"/>
<dbReference type="InterPro" id="IPR002921">
    <property type="entry name" value="Fungal_lipase-type"/>
</dbReference>
<dbReference type="AlphaFoldDB" id="A0A177WI06"/>
<feature type="signal peptide" evidence="1">
    <location>
        <begin position="1"/>
        <end position="20"/>
    </location>
</feature>
<dbReference type="EMBL" id="DS022303">
    <property type="protein sequence ID" value="OAJ39432.1"/>
    <property type="molecule type" value="Genomic_DNA"/>
</dbReference>
<accession>A0A177WI06</accession>
<dbReference type="PANTHER" id="PTHR45856:SF25">
    <property type="entry name" value="FUNGAL LIPASE-LIKE DOMAIN-CONTAINING PROTEIN"/>
    <property type="match status" value="1"/>
</dbReference>
<dbReference type="CDD" id="cd00519">
    <property type="entry name" value="Lipase_3"/>
    <property type="match status" value="1"/>
</dbReference>
<dbReference type="VEuPathDB" id="FungiDB:BDEG_23281"/>
<proteinExistence type="predicted"/>
<dbReference type="InterPro" id="IPR051218">
    <property type="entry name" value="Sec_MonoDiacylglyc_Lipase"/>
</dbReference>
<protein>
    <recommendedName>
        <fullName evidence="2">Fungal lipase-type domain-containing protein</fullName>
    </recommendedName>
</protein>
<dbReference type="PANTHER" id="PTHR45856">
    <property type="entry name" value="ALPHA/BETA-HYDROLASES SUPERFAMILY PROTEIN"/>
    <property type="match status" value="1"/>
</dbReference>
<evidence type="ECO:0000313" key="3">
    <source>
        <dbReference type="EMBL" id="OAJ39432.1"/>
    </source>
</evidence>
<dbReference type="OrthoDB" id="2123913at2759"/>
<sequence>MIMNLGLLTTLFISTVVCSAITPLSSDTDQHDEFSILSKRDGLAVDSEVVEQIQTYVQYSAASYCPSVITHMGWICGSACSGRTADTKIVKVFDNFFIGTGVAGFIAYNERTETIVVTFRGSVSATDWTNNLDFFLNDASFGEMVPAEFGGDDVQIHSGFMNLYKGSKDKIVFTLKTLSARFPAYKIVFAGHSLGGAMAALCAVDYHFLNPDVADKLSVYSIGAPRIGNLAWANLVGSLPFSSRIYRVTATRDLVVDIPKNTPLLNYVHHSQQYNVQNGVTVKCINSGVGGETVGCNYPNYGVPGLFAHGFGYYGWSTLFRIC</sequence>
<reference evidence="3 4" key="2">
    <citation type="submission" date="2016-05" db="EMBL/GenBank/DDBJ databases">
        <title>Lineage-specific infection strategies underlie the spectrum of fungal disease in amphibians.</title>
        <authorList>
            <person name="Cuomo C.A."/>
            <person name="Farrer R.A."/>
            <person name="James T."/>
            <person name="Longcore J."/>
            <person name="Birren B."/>
        </authorList>
    </citation>
    <scope>NUCLEOTIDE SEQUENCE [LARGE SCALE GENOMIC DNA]</scope>
    <source>
        <strain evidence="3 4">JEL423</strain>
    </source>
</reference>
<organism evidence="3 4">
    <name type="scientific">Batrachochytrium dendrobatidis (strain JEL423)</name>
    <dbReference type="NCBI Taxonomy" id="403673"/>
    <lineage>
        <taxon>Eukaryota</taxon>
        <taxon>Fungi</taxon>
        <taxon>Fungi incertae sedis</taxon>
        <taxon>Chytridiomycota</taxon>
        <taxon>Chytridiomycota incertae sedis</taxon>
        <taxon>Chytridiomycetes</taxon>
        <taxon>Rhizophydiales</taxon>
        <taxon>Rhizophydiales incertae sedis</taxon>
        <taxon>Batrachochytrium</taxon>
    </lineage>
</organism>
<evidence type="ECO:0000256" key="1">
    <source>
        <dbReference type="SAM" id="SignalP"/>
    </source>
</evidence>
<feature type="domain" description="Fungal lipase-type" evidence="2">
    <location>
        <begin position="116"/>
        <end position="260"/>
    </location>
</feature>
<evidence type="ECO:0000313" key="4">
    <source>
        <dbReference type="Proteomes" id="UP000077115"/>
    </source>
</evidence>
<dbReference type="InterPro" id="IPR029058">
    <property type="entry name" value="AB_hydrolase_fold"/>
</dbReference>
<dbReference type="SUPFAM" id="SSF53474">
    <property type="entry name" value="alpha/beta-Hydrolases"/>
    <property type="match status" value="1"/>
</dbReference>
<dbReference type="Pfam" id="PF01764">
    <property type="entry name" value="Lipase_3"/>
    <property type="match status" value="1"/>
</dbReference>
<dbReference type="GO" id="GO:0006629">
    <property type="term" value="P:lipid metabolic process"/>
    <property type="evidence" value="ECO:0007669"/>
    <property type="project" value="InterPro"/>
</dbReference>